<evidence type="ECO:0000256" key="2">
    <source>
        <dbReference type="SAM" id="Phobius"/>
    </source>
</evidence>
<feature type="transmembrane region" description="Helical" evidence="2">
    <location>
        <begin position="12"/>
        <end position="30"/>
    </location>
</feature>
<sequence>MWKKKKVKAGVLLYAVTIAAIFSLLLQFYLNRQIAHYQDYALNKEKLVAFAMAKRTKDKAEQESGEQVFNLGQVSYQNKKTSLVTTVRTSKSQYEFLFPSVKIKEEKRDKKEEVATDSSEKAEKKNQKRSLKRKRIPSQFNYNALNPE</sequence>
<keyword evidence="2" id="KW-0472">Membrane</keyword>
<evidence type="ECO:0000256" key="1">
    <source>
        <dbReference type="SAM" id="MobiDB-lite"/>
    </source>
</evidence>
<feature type="region of interest" description="Disordered" evidence="1">
    <location>
        <begin position="107"/>
        <end position="148"/>
    </location>
</feature>
<keyword evidence="2" id="KW-1133">Transmembrane helix</keyword>
<name>A0A0B7M8W6_STREE</name>
<dbReference type="Proteomes" id="UP000474228">
    <property type="component" value="Unassembled WGS sequence"/>
</dbReference>
<dbReference type="EMBL" id="WNHU01000036">
    <property type="protein sequence ID" value="MTV43446.1"/>
    <property type="molecule type" value="Genomic_DNA"/>
</dbReference>
<evidence type="ECO:0000313" key="4">
    <source>
        <dbReference type="EMBL" id="MTV62578.1"/>
    </source>
</evidence>
<dbReference type="OMA" id="IAFNCGQ"/>
<evidence type="ECO:0000313" key="3">
    <source>
        <dbReference type="EMBL" id="MTV43446.1"/>
    </source>
</evidence>
<dbReference type="EMBL" id="WNHJ01000010">
    <property type="protein sequence ID" value="MTV62578.1"/>
    <property type="molecule type" value="Genomic_DNA"/>
</dbReference>
<feature type="compositionally biased region" description="Polar residues" evidence="1">
    <location>
        <begin position="138"/>
        <end position="148"/>
    </location>
</feature>
<dbReference type="RefSeq" id="WP_001811371.1">
    <property type="nucleotide sequence ID" value="NZ_AP026917.1"/>
</dbReference>
<evidence type="ECO:0000313" key="6">
    <source>
        <dbReference type="Proteomes" id="UP000474228"/>
    </source>
</evidence>
<dbReference type="InterPro" id="IPR047665">
    <property type="entry name" value="ComGG_streptococcus-type"/>
</dbReference>
<feature type="compositionally biased region" description="Basic residues" evidence="1">
    <location>
        <begin position="126"/>
        <end position="136"/>
    </location>
</feature>
<reference evidence="5 6" key="1">
    <citation type="submission" date="2019-11" db="EMBL/GenBank/DDBJ databases">
        <title>Growth characteristics of pneumococcus vary with the chemical composition of the capsule and with environmental conditions.</title>
        <authorList>
            <person name="Tothpal A."/>
            <person name="Desobry K."/>
            <person name="Joshi S."/>
            <person name="Wyllie A.L."/>
            <person name="Weinberger D.M."/>
        </authorList>
    </citation>
    <scope>NUCLEOTIDE SEQUENCE [LARGE SCALE GENOMIC DNA]</scope>
    <source>
        <strain evidence="5">pnumococcus09N</strain>
        <strain evidence="3">Pnumococcus09N</strain>
        <strain evidence="6">pnumococcus22F</strain>
        <strain evidence="4">Pnumococcus22F</strain>
    </source>
</reference>
<organism evidence="3 5">
    <name type="scientific">Streptococcus pneumoniae</name>
    <dbReference type="NCBI Taxonomy" id="1313"/>
    <lineage>
        <taxon>Bacteria</taxon>
        <taxon>Bacillati</taxon>
        <taxon>Bacillota</taxon>
        <taxon>Bacilli</taxon>
        <taxon>Lactobacillales</taxon>
        <taxon>Streptococcaceae</taxon>
        <taxon>Streptococcus</taxon>
    </lineage>
</organism>
<accession>A0A0B7M8W6</accession>
<dbReference type="AlphaFoldDB" id="A0A0B7M8W6"/>
<evidence type="ECO:0000313" key="5">
    <source>
        <dbReference type="Proteomes" id="UP000467349"/>
    </source>
</evidence>
<comment type="caution">
    <text evidence="3">The sequence shown here is derived from an EMBL/GenBank/DDBJ whole genome shotgun (WGS) entry which is preliminary data.</text>
</comment>
<keyword evidence="2" id="KW-0812">Transmembrane</keyword>
<protein>
    <submittedName>
        <fullName evidence="3">Competence protein ComGF</fullName>
    </submittedName>
</protein>
<proteinExistence type="predicted"/>
<dbReference type="NCBIfam" id="NF041014">
    <property type="entry name" value="pilin_ComGG_2"/>
    <property type="match status" value="1"/>
</dbReference>
<gene>
    <name evidence="4" type="ORF">GM539_03995</name>
    <name evidence="3" type="ORF">GM545_07420</name>
</gene>
<feature type="compositionally biased region" description="Basic and acidic residues" evidence="1">
    <location>
        <begin position="107"/>
        <end position="125"/>
    </location>
</feature>
<dbReference type="Proteomes" id="UP000467349">
    <property type="component" value="Unassembled WGS sequence"/>
</dbReference>